<accession>A0A0C3FBG8</accession>
<gene>
    <name evidence="1" type="ORF">PILCRDRAFT_12191</name>
</gene>
<name>A0A0C3FBG8_PILCF</name>
<evidence type="ECO:0000313" key="1">
    <source>
        <dbReference type="EMBL" id="KIM77189.1"/>
    </source>
</evidence>
<dbReference type="EMBL" id="KN833027">
    <property type="protein sequence ID" value="KIM77189.1"/>
    <property type="molecule type" value="Genomic_DNA"/>
</dbReference>
<protein>
    <submittedName>
        <fullName evidence="1">Uncharacterized protein</fullName>
    </submittedName>
</protein>
<dbReference type="AlphaFoldDB" id="A0A0C3FBG8"/>
<proteinExistence type="predicted"/>
<reference evidence="2" key="2">
    <citation type="submission" date="2015-01" db="EMBL/GenBank/DDBJ databases">
        <title>Evolutionary Origins and Diversification of the Mycorrhizal Mutualists.</title>
        <authorList>
            <consortium name="DOE Joint Genome Institute"/>
            <consortium name="Mycorrhizal Genomics Consortium"/>
            <person name="Kohler A."/>
            <person name="Kuo A."/>
            <person name="Nagy L.G."/>
            <person name="Floudas D."/>
            <person name="Copeland A."/>
            <person name="Barry K.W."/>
            <person name="Cichocki N."/>
            <person name="Veneault-Fourrey C."/>
            <person name="LaButti K."/>
            <person name="Lindquist E.A."/>
            <person name="Lipzen A."/>
            <person name="Lundell T."/>
            <person name="Morin E."/>
            <person name="Murat C."/>
            <person name="Riley R."/>
            <person name="Ohm R."/>
            <person name="Sun H."/>
            <person name="Tunlid A."/>
            <person name="Henrissat B."/>
            <person name="Grigoriev I.V."/>
            <person name="Hibbett D.S."/>
            <person name="Martin F."/>
        </authorList>
    </citation>
    <scope>NUCLEOTIDE SEQUENCE [LARGE SCALE GENOMIC DNA]</scope>
    <source>
        <strain evidence="2">F 1598</strain>
    </source>
</reference>
<evidence type="ECO:0000313" key="2">
    <source>
        <dbReference type="Proteomes" id="UP000054166"/>
    </source>
</evidence>
<keyword evidence="2" id="KW-1185">Reference proteome</keyword>
<organism evidence="1 2">
    <name type="scientific">Piloderma croceum (strain F 1598)</name>
    <dbReference type="NCBI Taxonomy" id="765440"/>
    <lineage>
        <taxon>Eukaryota</taxon>
        <taxon>Fungi</taxon>
        <taxon>Dikarya</taxon>
        <taxon>Basidiomycota</taxon>
        <taxon>Agaricomycotina</taxon>
        <taxon>Agaricomycetes</taxon>
        <taxon>Agaricomycetidae</taxon>
        <taxon>Atheliales</taxon>
        <taxon>Atheliaceae</taxon>
        <taxon>Piloderma</taxon>
    </lineage>
</organism>
<dbReference type="Proteomes" id="UP000054166">
    <property type="component" value="Unassembled WGS sequence"/>
</dbReference>
<dbReference type="HOGENOM" id="CLU_2758703_0_0_1"/>
<reference evidence="1 2" key="1">
    <citation type="submission" date="2014-04" db="EMBL/GenBank/DDBJ databases">
        <authorList>
            <consortium name="DOE Joint Genome Institute"/>
            <person name="Kuo A."/>
            <person name="Tarkka M."/>
            <person name="Buscot F."/>
            <person name="Kohler A."/>
            <person name="Nagy L.G."/>
            <person name="Floudas D."/>
            <person name="Copeland A."/>
            <person name="Barry K.W."/>
            <person name="Cichocki N."/>
            <person name="Veneault-Fourrey C."/>
            <person name="LaButti K."/>
            <person name="Lindquist E.A."/>
            <person name="Lipzen A."/>
            <person name="Lundell T."/>
            <person name="Morin E."/>
            <person name="Murat C."/>
            <person name="Sun H."/>
            <person name="Tunlid A."/>
            <person name="Henrissat B."/>
            <person name="Grigoriev I.V."/>
            <person name="Hibbett D.S."/>
            <person name="Martin F."/>
            <person name="Nordberg H.P."/>
            <person name="Cantor M.N."/>
            <person name="Hua S.X."/>
        </authorList>
    </citation>
    <scope>NUCLEOTIDE SEQUENCE [LARGE SCALE GENOMIC DNA]</scope>
    <source>
        <strain evidence="1 2">F 1598</strain>
    </source>
</reference>
<dbReference type="InParanoid" id="A0A0C3FBG8"/>
<sequence length="70" mass="8275">MDPNLASMYQSLPWDMKHVRKIWTDYKCSTTGKVYATNVFPKVCERSRLFLTQWSLHQSILYQPSHIISP</sequence>